<evidence type="ECO:0000256" key="1">
    <source>
        <dbReference type="SAM" id="Phobius"/>
    </source>
</evidence>
<dbReference type="EMBL" id="LVVZ01000045">
    <property type="protein sequence ID" value="OKL42369.1"/>
    <property type="molecule type" value="Genomic_DNA"/>
</dbReference>
<dbReference type="RefSeq" id="WP_028482192.1">
    <property type="nucleotide sequence ID" value="NZ_LVVZ01000045.1"/>
</dbReference>
<dbReference type="InterPro" id="IPR007495">
    <property type="entry name" value="NqrM"/>
</dbReference>
<comment type="caution">
    <text evidence="2">The sequence shown here is derived from an EMBL/GenBank/DDBJ whole genome shotgun (WGS) entry which is preliminary data.</text>
</comment>
<dbReference type="OrthoDB" id="8455822at2"/>
<protein>
    <recommendedName>
        <fullName evidence="4">(Na+)-NQR maturation NqrM</fullName>
    </recommendedName>
</protein>
<dbReference type="Proteomes" id="UP000185783">
    <property type="component" value="Unassembled WGS sequence"/>
</dbReference>
<keyword evidence="1" id="KW-1133">Transmembrane helix</keyword>
<reference evidence="2 3" key="1">
    <citation type="submission" date="2016-03" db="EMBL/GenBank/DDBJ databases">
        <title>Genome sequence of Nesiotobacter sp. nov., a moderately halophilic alphaproteobacterium isolated from the Yellow Sea, China.</title>
        <authorList>
            <person name="Zhang G."/>
            <person name="Zhang R."/>
        </authorList>
    </citation>
    <scope>NUCLEOTIDE SEQUENCE [LARGE SCALE GENOMIC DNA]</scope>
    <source>
        <strain evidence="2 3">WB1-6</strain>
    </source>
</reference>
<keyword evidence="1" id="KW-0472">Membrane</keyword>
<name>A0A1U7JC99_9HYPH</name>
<evidence type="ECO:0000313" key="3">
    <source>
        <dbReference type="Proteomes" id="UP000185783"/>
    </source>
</evidence>
<proteinExistence type="predicted"/>
<dbReference type="Pfam" id="PF04400">
    <property type="entry name" value="NqrM"/>
    <property type="match status" value="1"/>
</dbReference>
<gene>
    <name evidence="2" type="ORF">A3843_00220</name>
</gene>
<keyword evidence="3" id="KW-1185">Reference proteome</keyword>
<organism evidence="2 3">
    <name type="scientific">Pseudovibrio exalbescens</name>
    <dbReference type="NCBI Taxonomy" id="197461"/>
    <lineage>
        <taxon>Bacteria</taxon>
        <taxon>Pseudomonadati</taxon>
        <taxon>Pseudomonadota</taxon>
        <taxon>Alphaproteobacteria</taxon>
        <taxon>Hyphomicrobiales</taxon>
        <taxon>Stappiaceae</taxon>
        <taxon>Pseudovibrio</taxon>
    </lineage>
</organism>
<accession>A0A1U7JC99</accession>
<keyword evidence="1" id="KW-0812">Transmembrane</keyword>
<evidence type="ECO:0008006" key="4">
    <source>
        <dbReference type="Google" id="ProtNLM"/>
    </source>
</evidence>
<sequence>MTTFFAVFGVVFAALMIVMAGMAIGAVFRNKPIQGSCGGLNAIEGSDHCVICNREVDPNSPLRDKLHPCKNKAANSSAA</sequence>
<dbReference type="AlphaFoldDB" id="A0A1U7JC99"/>
<evidence type="ECO:0000313" key="2">
    <source>
        <dbReference type="EMBL" id="OKL42369.1"/>
    </source>
</evidence>
<feature type="transmembrane region" description="Helical" evidence="1">
    <location>
        <begin position="6"/>
        <end position="28"/>
    </location>
</feature>